<gene>
    <name evidence="1" type="ORF">J34TS1_45890</name>
</gene>
<accession>A0A920CU19</accession>
<evidence type="ECO:0000313" key="2">
    <source>
        <dbReference type="Proteomes" id="UP000682811"/>
    </source>
</evidence>
<keyword evidence="2" id="KW-1185">Reference proteome</keyword>
<dbReference type="AlphaFoldDB" id="A0A920CU19"/>
<sequence length="43" mass="5178">MSIDRFILRKLDACMEENTNTRANLLKLFQLRIRKAQEAVKWI</sequence>
<protein>
    <submittedName>
        <fullName evidence="1">Uncharacterized protein</fullName>
    </submittedName>
</protein>
<comment type="caution">
    <text evidence="1">The sequence shown here is derived from an EMBL/GenBank/DDBJ whole genome shotgun (WGS) entry which is preliminary data.</text>
</comment>
<organism evidence="1 2">
    <name type="scientific">Paenibacillus azoreducens</name>
    <dbReference type="NCBI Taxonomy" id="116718"/>
    <lineage>
        <taxon>Bacteria</taxon>
        <taxon>Bacillati</taxon>
        <taxon>Bacillota</taxon>
        <taxon>Bacilli</taxon>
        <taxon>Bacillales</taxon>
        <taxon>Paenibacillaceae</taxon>
        <taxon>Paenibacillus</taxon>
    </lineage>
</organism>
<dbReference type="Proteomes" id="UP000682811">
    <property type="component" value="Unassembled WGS sequence"/>
</dbReference>
<proteinExistence type="predicted"/>
<reference evidence="1 2" key="1">
    <citation type="submission" date="2021-03" db="EMBL/GenBank/DDBJ databases">
        <title>Antimicrobial resistance genes in bacteria isolated from Japanese honey, and their potential for conferring macrolide and lincosamide resistance in the American foulbrood pathogen Paenibacillus larvae.</title>
        <authorList>
            <person name="Okamoto M."/>
            <person name="Kumagai M."/>
            <person name="Kanamori H."/>
            <person name="Takamatsu D."/>
        </authorList>
    </citation>
    <scope>NUCLEOTIDE SEQUENCE [LARGE SCALE GENOMIC DNA]</scope>
    <source>
        <strain evidence="1 2">J34TS1</strain>
    </source>
</reference>
<dbReference type="EMBL" id="BORT01000025">
    <property type="protein sequence ID" value="GIO49824.1"/>
    <property type="molecule type" value="Genomic_DNA"/>
</dbReference>
<name>A0A920CU19_9BACL</name>
<evidence type="ECO:0000313" key="1">
    <source>
        <dbReference type="EMBL" id="GIO49824.1"/>
    </source>
</evidence>
<dbReference type="RefSeq" id="WP_265589731.1">
    <property type="nucleotide sequence ID" value="NZ_AP025343.1"/>
</dbReference>